<dbReference type="InterPro" id="IPR038547">
    <property type="entry name" value="RING_CBP-p300_sf"/>
</dbReference>
<dbReference type="Pfam" id="PF02135">
    <property type="entry name" value="zf-TAZ"/>
    <property type="match status" value="2"/>
</dbReference>
<feature type="compositionally biased region" description="Basic and acidic residues" evidence="20">
    <location>
        <begin position="1096"/>
        <end position="1111"/>
    </location>
</feature>
<feature type="compositionally biased region" description="Polar residues" evidence="20">
    <location>
        <begin position="1627"/>
        <end position="1653"/>
    </location>
</feature>
<feature type="region of interest" description="Disordered" evidence="20">
    <location>
        <begin position="1387"/>
        <end position="1464"/>
    </location>
</feature>
<organism evidence="26 27">
    <name type="scientific">Echinococcus granulosus</name>
    <name type="common">Hydatid tapeworm</name>
    <dbReference type="NCBI Taxonomy" id="6210"/>
    <lineage>
        <taxon>Eukaryota</taxon>
        <taxon>Metazoa</taxon>
        <taxon>Spiralia</taxon>
        <taxon>Lophotrochozoa</taxon>
        <taxon>Platyhelminthes</taxon>
        <taxon>Cestoda</taxon>
        <taxon>Eucestoda</taxon>
        <taxon>Cyclophyllidea</taxon>
        <taxon>Taeniidae</taxon>
        <taxon>Echinococcus</taxon>
        <taxon>Echinococcus granulosus group</taxon>
    </lineage>
</organism>
<evidence type="ECO:0000259" key="21">
    <source>
        <dbReference type="PROSITE" id="PS50014"/>
    </source>
</evidence>
<dbReference type="InterPro" id="IPR031162">
    <property type="entry name" value="CBP_P300_HAT"/>
</dbReference>
<dbReference type="EC" id="2.3.1.48" evidence="2"/>
<evidence type="ECO:0000259" key="23">
    <source>
        <dbReference type="PROSITE" id="PS50135"/>
    </source>
</evidence>
<dbReference type="InterPro" id="IPR000433">
    <property type="entry name" value="Znf_ZZ"/>
</dbReference>
<evidence type="ECO:0000256" key="7">
    <source>
        <dbReference type="ARBA" id="ARBA00022771"/>
    </source>
</evidence>
<protein>
    <recommendedName>
        <fullName evidence="2">histone acetyltransferase</fullName>
        <ecNumber evidence="2">2.3.1.48</ecNumber>
    </recommendedName>
</protein>
<keyword evidence="4" id="KW-0808">Transferase</keyword>
<dbReference type="GO" id="GO:0045944">
    <property type="term" value="P:positive regulation of transcription by RNA polymerase II"/>
    <property type="evidence" value="ECO:0007669"/>
    <property type="project" value="TreeGrafter"/>
</dbReference>
<dbReference type="PRINTS" id="PR00503">
    <property type="entry name" value="BROMODOMAIN"/>
</dbReference>
<dbReference type="GO" id="GO:0000123">
    <property type="term" value="C:histone acetyltransferase complex"/>
    <property type="evidence" value="ECO:0007669"/>
    <property type="project" value="TreeGrafter"/>
</dbReference>
<dbReference type="GeneID" id="36339999"/>
<keyword evidence="27" id="KW-1185">Reference proteome</keyword>
<dbReference type="SMART" id="SM01250">
    <property type="entry name" value="KAT11"/>
    <property type="match status" value="1"/>
</dbReference>
<proteinExistence type="predicted"/>
<evidence type="ECO:0000256" key="15">
    <source>
        <dbReference type="ARBA" id="ARBA00023315"/>
    </source>
</evidence>
<evidence type="ECO:0000256" key="1">
    <source>
        <dbReference type="ARBA" id="ARBA00004123"/>
    </source>
</evidence>
<feature type="compositionally biased region" description="Polar residues" evidence="20">
    <location>
        <begin position="531"/>
        <end position="541"/>
    </location>
</feature>
<dbReference type="SUPFAM" id="SSF57850">
    <property type="entry name" value="RING/U-box"/>
    <property type="match status" value="1"/>
</dbReference>
<dbReference type="RefSeq" id="XP_024352041.1">
    <property type="nucleotide sequence ID" value="XM_024493533.1"/>
</dbReference>
<keyword evidence="12" id="KW-0010">Activator</keyword>
<dbReference type="PROSITE" id="PS01357">
    <property type="entry name" value="ZF_ZZ_1"/>
    <property type="match status" value="1"/>
</dbReference>
<comment type="catalytic activity">
    <reaction evidence="16">
        <text>L-lysyl-[protein] + acetyl-CoA = N(6)-acetyl-L-lysyl-[protein] + CoA + H(+)</text>
        <dbReference type="Rhea" id="RHEA:45948"/>
        <dbReference type="Rhea" id="RHEA-COMP:9752"/>
        <dbReference type="Rhea" id="RHEA-COMP:10731"/>
        <dbReference type="ChEBI" id="CHEBI:15378"/>
        <dbReference type="ChEBI" id="CHEBI:29969"/>
        <dbReference type="ChEBI" id="CHEBI:57287"/>
        <dbReference type="ChEBI" id="CHEBI:57288"/>
        <dbReference type="ChEBI" id="CHEBI:61930"/>
        <dbReference type="EC" id="2.3.1.48"/>
    </reaction>
</comment>
<feature type="compositionally biased region" description="Low complexity" evidence="20">
    <location>
        <begin position="1446"/>
        <end position="1464"/>
    </location>
</feature>
<dbReference type="PROSITE" id="PS51727">
    <property type="entry name" value="CBP_P300_HAT"/>
    <property type="match status" value="1"/>
</dbReference>
<dbReference type="SMART" id="SM00291">
    <property type="entry name" value="ZnF_ZZ"/>
    <property type="match status" value="1"/>
</dbReference>
<keyword evidence="10" id="KW-0805">Transcription regulation</keyword>
<dbReference type="GO" id="GO:0004402">
    <property type="term" value="F:histone acetyltransferase activity"/>
    <property type="evidence" value="ECO:0007669"/>
    <property type="project" value="InterPro"/>
</dbReference>
<keyword evidence="15" id="KW-0012">Acyltransferase</keyword>
<dbReference type="PROSITE" id="PS50014">
    <property type="entry name" value="BROMODOMAIN_2"/>
    <property type="match status" value="1"/>
</dbReference>
<dbReference type="Gene3D" id="3.30.60.90">
    <property type="match status" value="1"/>
</dbReference>
<comment type="subcellular location">
    <subcellularLocation>
        <location evidence="1">Nucleus</location>
    </subcellularLocation>
</comment>
<evidence type="ECO:0000256" key="12">
    <source>
        <dbReference type="ARBA" id="ARBA00023159"/>
    </source>
</evidence>
<evidence type="ECO:0000256" key="18">
    <source>
        <dbReference type="PROSITE-ProRule" id="PRU00203"/>
    </source>
</evidence>
<evidence type="ECO:0000256" key="20">
    <source>
        <dbReference type="SAM" id="MobiDB-lite"/>
    </source>
</evidence>
<dbReference type="InterPro" id="IPR000197">
    <property type="entry name" value="Znf_TAZ"/>
</dbReference>
<feature type="region of interest" description="Disordered" evidence="20">
    <location>
        <begin position="275"/>
        <end position="363"/>
    </location>
</feature>
<dbReference type="PROSITE" id="PS50135">
    <property type="entry name" value="ZF_ZZ_2"/>
    <property type="match status" value="1"/>
</dbReference>
<dbReference type="InterPro" id="IPR013083">
    <property type="entry name" value="Znf_RING/FYVE/PHD"/>
</dbReference>
<feature type="compositionally biased region" description="Low complexity" evidence="20">
    <location>
        <begin position="1841"/>
        <end position="1881"/>
    </location>
</feature>
<keyword evidence="9" id="KW-0156">Chromatin regulator</keyword>
<keyword evidence="6" id="KW-0677">Repeat</keyword>
<feature type="zinc finger region" description="TAZ-type" evidence="18">
    <location>
        <begin position="1298"/>
        <end position="1379"/>
    </location>
</feature>
<dbReference type="Pfam" id="PF06001">
    <property type="entry name" value="RING_CBP-p300"/>
    <property type="match status" value="1"/>
</dbReference>
<feature type="compositionally biased region" description="Basic and acidic residues" evidence="20">
    <location>
        <begin position="542"/>
        <end position="552"/>
    </location>
</feature>
<evidence type="ECO:0000256" key="13">
    <source>
        <dbReference type="ARBA" id="ARBA00023163"/>
    </source>
</evidence>
<accession>W6UH02</accession>
<feature type="compositionally biased region" description="Polar residues" evidence="20">
    <location>
        <begin position="291"/>
        <end position="300"/>
    </location>
</feature>
<feature type="compositionally biased region" description="Low complexity" evidence="20">
    <location>
        <begin position="341"/>
        <end position="363"/>
    </location>
</feature>
<comment type="caution">
    <text evidence="26">The sequence shown here is derived from an EMBL/GenBank/DDBJ whole genome shotgun (WGS) entry which is preliminary data.</text>
</comment>
<feature type="compositionally biased region" description="Polar residues" evidence="20">
    <location>
        <begin position="1395"/>
        <end position="1404"/>
    </location>
</feature>
<dbReference type="CTD" id="36339999"/>
<dbReference type="OrthoDB" id="899at2759"/>
<dbReference type="Proteomes" id="UP000019149">
    <property type="component" value="Unassembled WGS sequence"/>
</dbReference>
<dbReference type="GO" id="GO:0008270">
    <property type="term" value="F:zinc ion binding"/>
    <property type="evidence" value="ECO:0007669"/>
    <property type="project" value="UniProtKB-KW"/>
</dbReference>
<keyword evidence="8 18" id="KW-0862">Zinc</keyword>
<dbReference type="Pfam" id="PF23570">
    <property type="entry name" value="PHD_P300"/>
    <property type="match status" value="1"/>
</dbReference>
<dbReference type="KEGG" id="egl:EGR_04284"/>
<keyword evidence="11 17" id="KW-0103">Bromodomain</keyword>
<dbReference type="Pfam" id="PF02172">
    <property type="entry name" value="KIX"/>
    <property type="match status" value="1"/>
</dbReference>
<dbReference type="CDD" id="cd02337">
    <property type="entry name" value="ZZ_CBP"/>
    <property type="match status" value="1"/>
</dbReference>
<dbReference type="InterPro" id="IPR001487">
    <property type="entry name" value="Bromodomain"/>
</dbReference>
<evidence type="ECO:0000259" key="25">
    <source>
        <dbReference type="PROSITE" id="PS51727"/>
    </source>
</evidence>
<dbReference type="STRING" id="6210.W6UH02"/>
<dbReference type="SUPFAM" id="SSF47370">
    <property type="entry name" value="Bromodomain"/>
    <property type="match status" value="1"/>
</dbReference>
<dbReference type="InterPro" id="IPR003101">
    <property type="entry name" value="KIX_dom"/>
</dbReference>
<evidence type="ECO:0000256" key="2">
    <source>
        <dbReference type="ARBA" id="ARBA00013184"/>
    </source>
</evidence>
<evidence type="ECO:0000313" key="26">
    <source>
        <dbReference type="EMBL" id="EUB60845.1"/>
    </source>
</evidence>
<name>W6UH02_ECHGR</name>
<feature type="region of interest" description="Disordered" evidence="20">
    <location>
        <begin position="1625"/>
        <end position="1653"/>
    </location>
</feature>
<dbReference type="Gene3D" id="3.30.40.10">
    <property type="entry name" value="Zinc/RING finger domain, C3HC4 (zinc finger)"/>
    <property type="match status" value="1"/>
</dbReference>
<dbReference type="Pfam" id="PF00569">
    <property type="entry name" value="ZZ"/>
    <property type="match status" value="1"/>
</dbReference>
<dbReference type="GO" id="GO:0005667">
    <property type="term" value="C:transcription regulator complex"/>
    <property type="evidence" value="ECO:0007669"/>
    <property type="project" value="TreeGrafter"/>
</dbReference>
<dbReference type="InterPro" id="IPR036529">
    <property type="entry name" value="KIX_dom_sf"/>
</dbReference>
<dbReference type="InterPro" id="IPR043145">
    <property type="entry name" value="Znf_ZZ_sf"/>
</dbReference>
<dbReference type="EMBL" id="APAU02000026">
    <property type="protein sequence ID" value="EUB60845.1"/>
    <property type="molecule type" value="Genomic_DNA"/>
</dbReference>
<dbReference type="GO" id="GO:0031490">
    <property type="term" value="F:chromatin DNA binding"/>
    <property type="evidence" value="ECO:0007669"/>
    <property type="project" value="TreeGrafter"/>
</dbReference>
<feature type="domain" description="TAZ-type" evidence="22">
    <location>
        <begin position="1298"/>
        <end position="1379"/>
    </location>
</feature>
<keyword evidence="14" id="KW-0539">Nucleus</keyword>
<evidence type="ECO:0000256" key="11">
    <source>
        <dbReference type="ARBA" id="ARBA00023117"/>
    </source>
</evidence>
<dbReference type="GO" id="GO:0005634">
    <property type="term" value="C:nucleus"/>
    <property type="evidence" value="ECO:0007669"/>
    <property type="project" value="UniProtKB-SubCell"/>
</dbReference>
<evidence type="ECO:0000256" key="17">
    <source>
        <dbReference type="PROSITE-ProRule" id="PRU00035"/>
    </source>
</evidence>
<evidence type="ECO:0000256" key="10">
    <source>
        <dbReference type="ARBA" id="ARBA00023015"/>
    </source>
</evidence>
<feature type="region of interest" description="Disordered" evidence="20">
    <location>
        <begin position="1281"/>
        <end position="1301"/>
    </location>
</feature>
<dbReference type="GO" id="GO:0003713">
    <property type="term" value="F:transcription coactivator activity"/>
    <property type="evidence" value="ECO:0007669"/>
    <property type="project" value="TreeGrafter"/>
</dbReference>
<keyword evidence="3" id="KW-0488">Methylation</keyword>
<evidence type="ECO:0000256" key="14">
    <source>
        <dbReference type="ARBA" id="ARBA00023242"/>
    </source>
</evidence>
<dbReference type="OMA" id="DSARCTT"/>
<evidence type="ECO:0000256" key="16">
    <source>
        <dbReference type="ARBA" id="ARBA00048017"/>
    </source>
</evidence>
<feature type="region of interest" description="Disordered" evidence="20">
    <location>
        <begin position="522"/>
        <end position="573"/>
    </location>
</feature>
<feature type="compositionally biased region" description="Polar residues" evidence="20">
    <location>
        <begin position="1428"/>
        <end position="1445"/>
    </location>
</feature>
<dbReference type="InterPro" id="IPR056484">
    <property type="entry name" value="PHD_P300"/>
</dbReference>
<dbReference type="Gene3D" id="1.10.246.20">
    <property type="entry name" value="Coactivator CBP, KIX domain"/>
    <property type="match status" value="1"/>
</dbReference>
<feature type="compositionally biased region" description="Low complexity" evidence="20">
    <location>
        <begin position="1516"/>
        <end position="1542"/>
    </location>
</feature>
<dbReference type="Pfam" id="PF08214">
    <property type="entry name" value="HAT_KAT11"/>
    <property type="match status" value="1"/>
</dbReference>
<dbReference type="InterPro" id="IPR013178">
    <property type="entry name" value="Histone_AcTrfase_Rtt109/CBP"/>
</dbReference>
<keyword evidence="5 18" id="KW-0479">Metal-binding</keyword>
<feature type="region of interest" description="Disordered" evidence="20">
    <location>
        <begin position="39"/>
        <end position="59"/>
    </location>
</feature>
<evidence type="ECO:0000256" key="4">
    <source>
        <dbReference type="ARBA" id="ARBA00022679"/>
    </source>
</evidence>
<evidence type="ECO:0000313" key="27">
    <source>
        <dbReference type="Proteomes" id="UP000019149"/>
    </source>
</evidence>
<dbReference type="PROSITE" id="PS50952">
    <property type="entry name" value="KIX"/>
    <property type="match status" value="1"/>
</dbReference>
<keyword evidence="7 19" id="KW-0863">Zinc-finger</keyword>
<evidence type="ECO:0000256" key="5">
    <source>
        <dbReference type="ARBA" id="ARBA00022723"/>
    </source>
</evidence>
<dbReference type="Pfam" id="PF00439">
    <property type="entry name" value="Bromodomain"/>
    <property type="match status" value="1"/>
</dbReference>
<evidence type="ECO:0000256" key="6">
    <source>
        <dbReference type="ARBA" id="ARBA00022737"/>
    </source>
</evidence>
<feature type="compositionally biased region" description="Polar residues" evidence="20">
    <location>
        <begin position="461"/>
        <end position="479"/>
    </location>
</feature>
<evidence type="ECO:0000256" key="8">
    <source>
        <dbReference type="ARBA" id="ARBA00022833"/>
    </source>
</evidence>
<dbReference type="PANTHER" id="PTHR13808">
    <property type="entry name" value="CBP/P300-RELATED"/>
    <property type="match status" value="1"/>
</dbReference>
<feature type="compositionally biased region" description="Low complexity" evidence="20">
    <location>
        <begin position="449"/>
        <end position="460"/>
    </location>
</feature>
<feature type="region of interest" description="Disordered" evidence="20">
    <location>
        <begin position="447"/>
        <end position="497"/>
    </location>
</feature>
<dbReference type="CDD" id="cd15802">
    <property type="entry name" value="RING_CBP-p300"/>
    <property type="match status" value="1"/>
</dbReference>
<dbReference type="InterPro" id="IPR036427">
    <property type="entry name" value="Bromodomain-like_sf"/>
</dbReference>
<evidence type="ECO:0000256" key="9">
    <source>
        <dbReference type="ARBA" id="ARBA00022853"/>
    </source>
</evidence>
<feature type="region of interest" description="Disordered" evidence="20">
    <location>
        <begin position="1511"/>
        <end position="1554"/>
    </location>
</feature>
<dbReference type="SUPFAM" id="SSF47040">
    <property type="entry name" value="Kix domain of CBP (creb binding protein)"/>
    <property type="match status" value="1"/>
</dbReference>
<feature type="domain" description="ZZ-type" evidence="23">
    <location>
        <begin position="1232"/>
        <end position="1280"/>
    </location>
</feature>
<evidence type="ECO:0000259" key="22">
    <source>
        <dbReference type="PROSITE" id="PS50134"/>
    </source>
</evidence>
<dbReference type="InterPro" id="IPR010303">
    <property type="entry name" value="RING_CBP-p300"/>
</dbReference>
<reference evidence="26 27" key="1">
    <citation type="journal article" date="2013" name="Nat. Genet.">
        <title>The genome of the hydatid tapeworm Echinococcus granulosus.</title>
        <authorList>
            <person name="Zheng H."/>
            <person name="Zhang W."/>
            <person name="Zhang L."/>
            <person name="Zhang Z."/>
            <person name="Li J."/>
            <person name="Lu G."/>
            <person name="Zhu Y."/>
            <person name="Wang Y."/>
            <person name="Huang Y."/>
            <person name="Liu J."/>
            <person name="Kang H."/>
            <person name="Chen J."/>
            <person name="Wang L."/>
            <person name="Chen A."/>
            <person name="Yu S."/>
            <person name="Gao Z."/>
            <person name="Jin L."/>
            <person name="Gu W."/>
            <person name="Wang Z."/>
            <person name="Zhao L."/>
            <person name="Shi B."/>
            <person name="Wen H."/>
            <person name="Lin R."/>
            <person name="Jones M.K."/>
            <person name="Brejova B."/>
            <person name="Vinar T."/>
            <person name="Zhao G."/>
            <person name="McManus D.P."/>
            <person name="Chen Z."/>
            <person name="Zhou Y."/>
            <person name="Wang S."/>
        </authorList>
    </citation>
    <scope>NUCLEOTIDE SEQUENCE [LARGE SCALE GENOMIC DNA]</scope>
</reference>
<feature type="region of interest" description="Disordered" evidence="20">
    <location>
        <begin position="1841"/>
        <end position="1905"/>
    </location>
</feature>
<feature type="region of interest" description="Disordered" evidence="20">
    <location>
        <begin position="1078"/>
        <end position="1140"/>
    </location>
</feature>
<feature type="compositionally biased region" description="Polar residues" evidence="20">
    <location>
        <begin position="556"/>
        <end position="573"/>
    </location>
</feature>
<evidence type="ECO:0000259" key="24">
    <source>
        <dbReference type="PROSITE" id="PS50952"/>
    </source>
</evidence>
<keyword evidence="13" id="KW-0804">Transcription</keyword>
<gene>
    <name evidence="26" type="ORF">EGR_04284</name>
</gene>
<dbReference type="CDD" id="cd15557">
    <property type="entry name" value="PHD_CBP_p300"/>
    <property type="match status" value="1"/>
</dbReference>
<dbReference type="GO" id="GO:0140297">
    <property type="term" value="F:DNA-binding transcription factor binding"/>
    <property type="evidence" value="ECO:0007669"/>
    <property type="project" value="UniProtKB-ARBA"/>
</dbReference>
<dbReference type="PROSITE" id="PS50134">
    <property type="entry name" value="ZF_TAZ"/>
    <property type="match status" value="2"/>
</dbReference>
<dbReference type="InterPro" id="IPR035898">
    <property type="entry name" value="TAZ_dom_sf"/>
</dbReference>
<feature type="compositionally biased region" description="Basic residues" evidence="20">
    <location>
        <begin position="1112"/>
        <end position="1124"/>
    </location>
</feature>
<feature type="domain" description="CBP/p300-type HAT" evidence="25">
    <location>
        <begin position="842"/>
        <end position="1230"/>
    </location>
</feature>
<dbReference type="Gene3D" id="1.20.920.10">
    <property type="entry name" value="Bromodomain-like"/>
    <property type="match status" value="1"/>
</dbReference>
<evidence type="ECO:0000256" key="3">
    <source>
        <dbReference type="ARBA" id="ARBA00022481"/>
    </source>
</evidence>
<dbReference type="SMART" id="SM00297">
    <property type="entry name" value="BROMO"/>
    <property type="match status" value="1"/>
</dbReference>
<feature type="domain" description="TAZ-type" evidence="22">
    <location>
        <begin position="189"/>
        <end position="272"/>
    </location>
</feature>
<dbReference type="PANTHER" id="PTHR13808:SF1">
    <property type="entry name" value="HISTONE ACETYLTRANSFERASE"/>
    <property type="match status" value="1"/>
</dbReference>
<dbReference type="SUPFAM" id="SSF57933">
    <property type="entry name" value="TAZ domain"/>
    <property type="match status" value="2"/>
</dbReference>
<dbReference type="SMART" id="SM00551">
    <property type="entry name" value="ZnF_TAZ"/>
    <property type="match status" value="2"/>
</dbReference>
<feature type="compositionally biased region" description="Low complexity" evidence="20">
    <location>
        <begin position="1405"/>
        <end position="1419"/>
    </location>
</feature>
<feature type="domain" description="Bromo" evidence="21">
    <location>
        <begin position="602"/>
        <end position="674"/>
    </location>
</feature>
<sequence>MKLVLMEKEPHPDLSHGTLNYQNNNFSHSNSLTTLNSNYPNSSDRTHLQQQYGGNTSQSSQHVLSVQSSDSARCTTDSSGAVLVPGCSSLSSRLAPGQGSVYMKAQSSQGLNAYSEASKPPAQTFYGVGASVTPSSQGTVPTTYVSHANLQGTPGPTSRFSGSTSYPNPMTNSTIQNSQVPGSSSSATDLEKRQLIQQQLLLLLHAQCCRQEQTHSTPCTTPHCRTMRNVLQHMKNCTEGKNCRKPHCASSRQIISHWKNCSSRECPVCGPLKRGHQQRTVPQRPPGQILPNASQPSEMNGVSPGQPAPVLRSPAPQSVRRSLPAATATSTSQVRITGAYTQSAPVSSVPTTPSQSVSESVEQTDWRAGVNMEHRDHVVRRIVKYILPQPDPAAYSDPRMANLIEYAKKVENAMYTTAKDKTEYFQLLSERCYKIYKELEEARRRRKSAASASGNGSTSSLPNDSAVSTNSVSDVSANSVEPDRMTPNRGSVSADYRPSIANSNAEFNQESDSRDGIGAFKKEEDVKPFVSDTNQSNSSSNEIKKTQIKPDDSLPSVASISTGGALGSTTVADTTKVDESKWKKWSREELLRHFLRLHEEVYADKNAEWFRDPVDPVALNIPDYPEVIKHPMDLTTIRNNLEDGIYKDPWEVLNHFRLMFNNAWLYNKKNSKVYKMCTKLSELFESQVDQVMQAMGFCCGHEYSYQQILYCSSANVCTIGKDAHYYMYTNTDKRVLICDTYYQCEKCFNEAGDEIMLADEANQTPMYVLGFLLSAFFSSPIRKELFERKKNNVTIEETDVHCKECGRRWHKVCALHMDEIWTTGFVCSGCLRERGLRRKENRFTAKNLPTNKLSNFLERRVNDFLKKKEVGTGEVTIRVLASSDKLVEVKPLMRGRFTESGELSESFPYRLKAIFAFQEIDGQDVCFFGLYIQEYGSESPQPNRRRVYVAYLDSVFYFRPKQYRTDVYHEILVGYLHYAKQLGYTMAHIWACPPAEGDDYIFHMHPLEQRIPKAKRLQDWYKRMLQKAMIEGIVADFKDILKDAIDHHLVSPTEIPYFEGDFWPNTLEEILQDLDKEEERRRREEALAETEDDDLDGSRDRDGGHGDLDKRSGKKKAKKRKCSKKSGGSTANKRKKLDGPVDCNTELTRKVYDTMEKLKEIFFVIRLHKHGATASLPPIVDPDALISSELMDSRDSFLQMAREKHLEFSSLRRAKYSTLVMLYELHNEGRQSFLYTCNVCKDQIETRWHCNECDEYDLCNRCYKRENHPHPMEQYGLGIEEEGSNANGESSGERPVGSTDRKPNLVSCIAALVHANQCRDANCRMAACIQMKRVLAHLRACPKRSSGTCPLCRQLISMCCLHAKACTEEQCQVPLCPQLKDRLRQQQIQKRRQQNKSLQRRTNLTRGATGTESSAATSAYHSQYGAPGNSSAQSSSGDLPTSMADSRQISRNSSFSSTTDSSRVGSLQTLSVNGGMTVAASPRVLPAPSFSLQGQQPSRLPAASSQLVWRDGQPVPSQQAGQMQLQQQPPSQQQQSMTPTSTFRSGGNGGGALVTQDVNSLAPTQQQIDQVVKVVDLIRRTPASQEEQNKQFINWINRHPEFRPAFLALRGRNRQAANQNQRVAQQPTVSHQAPGVQPQSTVGVTPIQPSSSSTTVLSYNQAAESIPSTSAISQPRQVAISAAVGQRQFSQQQQPAQFTPHLADQQQQQQYVIAQPMRVRTLPGGPAVIQQQVQPQTQHPSDQQWFVTRVRTGPGQQQQQLYSNSSPGNVQPSAAVYTATGGGSTGTTLLTTIGAGGGGPQQTQHHPQRIISPSRLIPAVTAGGGGQRVGGQSTTVVHFRAASQQQAQQQQPPSQQRPIVALMQQPSPQNPQLLKPQQQQQQPPPQNPPSSSSNPSGSFIVSDVSNAPIPELPSLLHCS</sequence>
<feature type="domain" description="KIX" evidence="24">
    <location>
        <begin position="361"/>
        <end position="440"/>
    </location>
</feature>
<dbReference type="Gene3D" id="1.20.1020.10">
    <property type="entry name" value="TAZ domain"/>
    <property type="match status" value="2"/>
</dbReference>
<evidence type="ECO:0000256" key="19">
    <source>
        <dbReference type="PROSITE-ProRule" id="PRU00228"/>
    </source>
</evidence>
<feature type="zinc finger region" description="TAZ-type" evidence="18">
    <location>
        <begin position="189"/>
        <end position="272"/>
    </location>
</feature>
<dbReference type="Gene3D" id="2.10.110.40">
    <property type="match status" value="1"/>
</dbReference>